<dbReference type="EMBL" id="VTFX01000001">
    <property type="protein sequence ID" value="KAD4059916.1"/>
    <property type="molecule type" value="Genomic_DNA"/>
</dbReference>
<gene>
    <name evidence="1" type="ORF">GD627_02195</name>
</gene>
<reference evidence="1 2" key="1">
    <citation type="submission" date="2019-08" db="EMBL/GenBank/DDBJ databases">
        <title>Arthrobacter sp. nov., isolated from plateau pika and Tibetan wild ass.</title>
        <authorList>
            <person name="Ge Y."/>
        </authorList>
    </citation>
    <scope>NUCLEOTIDE SEQUENCE [LARGE SCALE GENOMIC DNA]</scope>
    <source>
        <strain evidence="1 2">785</strain>
    </source>
</reference>
<organism evidence="1 2">
    <name type="scientific">Arthrobacter yangruifuii</name>
    <dbReference type="NCBI Taxonomy" id="2606616"/>
    <lineage>
        <taxon>Bacteria</taxon>
        <taxon>Bacillati</taxon>
        <taxon>Actinomycetota</taxon>
        <taxon>Actinomycetes</taxon>
        <taxon>Micrococcales</taxon>
        <taxon>Micrococcaceae</taxon>
        <taxon>Arthrobacter</taxon>
    </lineage>
</organism>
<keyword evidence="2" id="KW-1185">Reference proteome</keyword>
<dbReference type="AlphaFoldDB" id="A0A5N6MSR3"/>
<evidence type="ECO:0000313" key="2">
    <source>
        <dbReference type="Proteomes" id="UP000326852"/>
    </source>
</evidence>
<dbReference type="RefSeq" id="WP_152271173.1">
    <property type="nucleotide sequence ID" value="NZ_VTFX01000001.1"/>
</dbReference>
<evidence type="ECO:0000313" key="1">
    <source>
        <dbReference type="EMBL" id="KAD4059916.1"/>
    </source>
</evidence>
<proteinExistence type="predicted"/>
<name>A0A5N6MSR3_9MICC</name>
<accession>A0A5N6MSR3</accession>
<comment type="caution">
    <text evidence="1">The sequence shown here is derived from an EMBL/GenBank/DDBJ whole genome shotgun (WGS) entry which is preliminary data.</text>
</comment>
<sequence length="73" mass="8263">MTSFPVPPEPPRLKADQIRGLIRYAEQMSEYMEAEIARANAEGMGHAVLHLPEIVDGWRFTALAIRETYDGTF</sequence>
<protein>
    <submittedName>
        <fullName evidence="1">Uncharacterized protein</fullName>
    </submittedName>
</protein>
<dbReference type="Proteomes" id="UP000326852">
    <property type="component" value="Unassembled WGS sequence"/>
</dbReference>